<evidence type="ECO:0000313" key="3">
    <source>
        <dbReference type="EMBL" id="SHI31443.1"/>
    </source>
</evidence>
<keyword evidence="1" id="KW-0175">Coiled coil</keyword>
<dbReference type="InterPro" id="IPR003615">
    <property type="entry name" value="HNH_nuc"/>
</dbReference>
<accession>A0A1M6A5G4</accession>
<keyword evidence="3" id="KW-0378">Hydrolase</keyword>
<sequence>MRKIKKPNINQKDVCSSFKNLMYEDRTLEKYEKYEDILSKLEENYNEEKTFESLNTGYTEYMKKMYKSRFSNKLYTNQYEYYTKLRSSQKYCPYCNFHTREVKQLDHYLPKSKFPSLSLVVKNLVPICKDCNEVKDDFFSFDYSEQFIHPYYDEKIEDAFKFLQCDIIEDKIIGFKFYIKKLSHWDDVFFEKVKFHFKKLEIDKLYLSDFNTEFDVVFDELKEMYKETNSEELIRISLQRKVKVYDKKKIMPWRHAGFKSLLDSDWFFESYFSNK</sequence>
<organism evidence="3 4">
    <name type="scientific">Clostridium intestinale DSM 6191</name>
    <dbReference type="NCBI Taxonomy" id="1121320"/>
    <lineage>
        <taxon>Bacteria</taxon>
        <taxon>Bacillati</taxon>
        <taxon>Bacillota</taxon>
        <taxon>Clostridia</taxon>
        <taxon>Eubacteriales</taxon>
        <taxon>Clostridiaceae</taxon>
        <taxon>Clostridium</taxon>
    </lineage>
</organism>
<keyword evidence="3" id="KW-0540">Nuclease</keyword>
<reference evidence="3 4" key="1">
    <citation type="submission" date="2016-11" db="EMBL/GenBank/DDBJ databases">
        <authorList>
            <person name="Jaros S."/>
            <person name="Januszkiewicz K."/>
            <person name="Wedrychowicz H."/>
        </authorList>
    </citation>
    <scope>NUCLEOTIDE SEQUENCE [LARGE SCALE GENOMIC DNA]</scope>
    <source>
        <strain evidence="3 4">DSM 6191</strain>
    </source>
</reference>
<feature type="coiled-coil region" evidence="1">
    <location>
        <begin position="24"/>
        <end position="51"/>
    </location>
</feature>
<evidence type="ECO:0000259" key="2">
    <source>
        <dbReference type="Pfam" id="PF01844"/>
    </source>
</evidence>
<dbReference type="CDD" id="cd00085">
    <property type="entry name" value="HNHc"/>
    <property type="match status" value="1"/>
</dbReference>
<evidence type="ECO:0000313" key="4">
    <source>
        <dbReference type="Proteomes" id="UP000184241"/>
    </source>
</evidence>
<gene>
    <name evidence="3" type="ORF">SAMN02745941_03612</name>
</gene>
<protein>
    <submittedName>
        <fullName evidence="3">HNH endonuclease</fullName>
    </submittedName>
</protein>
<dbReference type="Proteomes" id="UP000184241">
    <property type="component" value="Unassembled WGS sequence"/>
</dbReference>
<proteinExistence type="predicted"/>
<evidence type="ECO:0000256" key="1">
    <source>
        <dbReference type="SAM" id="Coils"/>
    </source>
</evidence>
<dbReference type="AlphaFoldDB" id="A0A1M6A5G4"/>
<keyword evidence="3" id="KW-0255">Endonuclease</keyword>
<dbReference type="Pfam" id="PF01844">
    <property type="entry name" value="HNH"/>
    <property type="match status" value="1"/>
</dbReference>
<dbReference type="GO" id="GO:0008270">
    <property type="term" value="F:zinc ion binding"/>
    <property type="evidence" value="ECO:0007669"/>
    <property type="project" value="InterPro"/>
</dbReference>
<feature type="domain" description="HNH" evidence="2">
    <location>
        <begin position="92"/>
        <end position="135"/>
    </location>
</feature>
<dbReference type="GO" id="GO:0003676">
    <property type="term" value="F:nucleic acid binding"/>
    <property type="evidence" value="ECO:0007669"/>
    <property type="project" value="InterPro"/>
</dbReference>
<dbReference type="GO" id="GO:0004519">
    <property type="term" value="F:endonuclease activity"/>
    <property type="evidence" value="ECO:0007669"/>
    <property type="project" value="UniProtKB-KW"/>
</dbReference>
<name>A0A1M6A5G4_9CLOT</name>
<dbReference type="EMBL" id="FQXU01000012">
    <property type="protein sequence ID" value="SHI31443.1"/>
    <property type="molecule type" value="Genomic_DNA"/>
</dbReference>
<dbReference type="RefSeq" id="WP_073021764.1">
    <property type="nucleotide sequence ID" value="NZ_FQXU01000012.1"/>
</dbReference>
<dbReference type="Gene3D" id="1.10.30.50">
    <property type="match status" value="1"/>
</dbReference>
<dbReference type="InterPro" id="IPR002711">
    <property type="entry name" value="HNH"/>
</dbReference>